<name>A0ABS7WUH9_9BACT</name>
<evidence type="ECO:0000313" key="1">
    <source>
        <dbReference type="EMBL" id="MBZ7988198.1"/>
    </source>
</evidence>
<gene>
    <name evidence="1" type="ORF">AVCANL283_08870</name>
</gene>
<comment type="caution">
    <text evidence="1">The sequence shown here is derived from an EMBL/GenBank/DDBJ whole genome shotgun (WGS) entry which is preliminary data.</text>
</comment>
<keyword evidence="2" id="KW-1185">Reference proteome</keyword>
<dbReference type="EMBL" id="JACGBB010000067">
    <property type="protein sequence ID" value="MBZ7988198.1"/>
    <property type="molecule type" value="Genomic_DNA"/>
</dbReference>
<dbReference type="NCBIfam" id="NF046095">
    <property type="entry name" value="flg_dep_Cj0814"/>
    <property type="match status" value="1"/>
</dbReference>
<reference evidence="1 2" key="1">
    <citation type="submission" date="2020-07" db="EMBL/GenBank/DDBJ databases">
        <title>Transfer of Campylobacter canadensis to the novel genus Avispirillum gen. nov., that also includes two novel species recovered from migratory waterfowl: Avispirillum anseris sp. nov. and Avispirillum brantae sp. nov.</title>
        <authorList>
            <person name="Miller W.G."/>
            <person name="Chapman M.H."/>
            <person name="Yee E."/>
            <person name="Inglis G.D."/>
        </authorList>
    </citation>
    <scope>NUCLEOTIDE SEQUENCE [LARGE SCALE GENOMIC DNA]</scope>
    <source>
        <strain evidence="1 2">L283</strain>
    </source>
</reference>
<dbReference type="Proteomes" id="UP000786183">
    <property type="component" value="Unassembled WGS sequence"/>
</dbReference>
<organism evidence="1 2">
    <name type="scientific">Campylobacter canadensis</name>
    <dbReference type="NCBI Taxonomy" id="449520"/>
    <lineage>
        <taxon>Bacteria</taxon>
        <taxon>Pseudomonadati</taxon>
        <taxon>Campylobacterota</taxon>
        <taxon>Epsilonproteobacteria</taxon>
        <taxon>Campylobacterales</taxon>
        <taxon>Campylobacteraceae</taxon>
        <taxon>Campylobacter</taxon>
    </lineage>
</organism>
<feature type="non-terminal residue" evidence="1">
    <location>
        <position position="1"/>
    </location>
</feature>
<proteinExistence type="predicted"/>
<protein>
    <submittedName>
        <fullName evidence="1">Uncharacterized protein</fullName>
    </submittedName>
</protein>
<dbReference type="RefSeq" id="WP_224325617.1">
    <property type="nucleotide sequence ID" value="NZ_JACGBB010000067.1"/>
</dbReference>
<dbReference type="InterPro" id="IPR058078">
    <property type="entry name" value="Cj0814-like"/>
</dbReference>
<accession>A0ABS7WUH9</accession>
<evidence type="ECO:0000313" key="2">
    <source>
        <dbReference type="Proteomes" id="UP000786183"/>
    </source>
</evidence>
<sequence>VLGYGVDKDGFFTSDFNKAAGIPENFKIHSDSLKSLVEQNNKAHIIGKRFMNIDIAKSVGNAYKVLSQVVSEEFLNSKEFFSKEDIKNMPCGFEIDNSTFSVGKILQSRYDFEDYNDKDIHARDFQRIKGADTLFHYDGDGKMDMFPVHNDNFSQGYSILWDAKGDNYKNNQGDVSRGGILIAVLRNNHFLVEGERTYWGKMSGGDRFVDYKEFAQNVAKPLNSMVAKGLITQSDISKMPKWLADEANRLSQDFKRARSKELAKEFENIMKWYEKLLYEMLNANKLKAPKKLDDYETFEEFLKAALQYSQKNISLFDMKV</sequence>